<evidence type="ECO:0000256" key="3">
    <source>
        <dbReference type="ARBA" id="ARBA00004496"/>
    </source>
</evidence>
<evidence type="ECO:0000256" key="10">
    <source>
        <dbReference type="ARBA" id="ARBA00022777"/>
    </source>
</evidence>
<sequence length="386" mass="44318">MESKQMSIKRLNEILEATIDSINGTKDEIFEIVNHSRLECKRLEDELKSLQTKIKEVFTQVERLEGLDKKSRVNLSHKSKNFEFFNESDIKDAYDLANGIRIELLLKREEEKNLIERRKEIEIRLKNSYEVYKKAENINKQITVAVEYLMGNAGNIAVTVDELSKKHYMNIKIIEAQEEERSRLARDIHDGPAQSLANVIVKAELCEKLLDIDKYRAKNEIHSLKEVIRWTLKDVRKIIYDLRPMSLDDLGLIPTLERYISIFEEDTAIKVVLKTSGKFNDLESVIQIAIFRIIQESLSNIRKHAKAKSAVIIIEKSLSKVNLSIKDDGVGFNIENYKEGSNLMSSGFGLMNIKERVELLNGSLHIISSLNLGTKISLFIPLNGED</sequence>
<reference evidence="19" key="1">
    <citation type="submission" date="2016-11" db="EMBL/GenBank/DDBJ databases">
        <authorList>
            <person name="Varghese N."/>
            <person name="Submissions S."/>
        </authorList>
    </citation>
    <scope>NUCLEOTIDE SEQUENCE [LARGE SCALE GENOMIC DNA]</scope>
    <source>
        <strain evidence="19">DSM 18095</strain>
    </source>
</reference>
<dbReference type="EC" id="2.7.13.3" evidence="4"/>
<keyword evidence="13" id="KW-0411">Iron-sulfur</keyword>
<evidence type="ECO:0000256" key="2">
    <source>
        <dbReference type="ARBA" id="ARBA00001966"/>
    </source>
</evidence>
<dbReference type="Pfam" id="PF05384">
    <property type="entry name" value="DegS"/>
    <property type="match status" value="1"/>
</dbReference>
<dbReference type="GO" id="GO:0005737">
    <property type="term" value="C:cytoplasm"/>
    <property type="evidence" value="ECO:0007669"/>
    <property type="project" value="UniProtKB-SubCell"/>
</dbReference>
<accession>A0A1M4YJ88</accession>
<gene>
    <name evidence="18" type="ORF">SAMN02745784_02675</name>
</gene>
<dbReference type="InterPro" id="IPR003594">
    <property type="entry name" value="HATPase_dom"/>
</dbReference>
<dbReference type="GO" id="GO:0046983">
    <property type="term" value="F:protein dimerization activity"/>
    <property type="evidence" value="ECO:0007669"/>
    <property type="project" value="InterPro"/>
</dbReference>
<comment type="cofactor">
    <cofactor evidence="2">
        <name>[4Fe-4S] cluster</name>
        <dbReference type="ChEBI" id="CHEBI:49883"/>
    </cofactor>
</comment>
<keyword evidence="19" id="KW-1185">Reference proteome</keyword>
<evidence type="ECO:0000259" key="17">
    <source>
        <dbReference type="PROSITE" id="PS50109"/>
    </source>
</evidence>
<dbReference type="InterPro" id="IPR050482">
    <property type="entry name" value="Sensor_HK_TwoCompSys"/>
</dbReference>
<dbReference type="Gene3D" id="3.30.565.10">
    <property type="entry name" value="Histidine kinase-like ATPase, C-terminal domain"/>
    <property type="match status" value="1"/>
</dbReference>
<proteinExistence type="predicted"/>
<evidence type="ECO:0000256" key="7">
    <source>
        <dbReference type="ARBA" id="ARBA00022490"/>
    </source>
</evidence>
<comment type="subcellular location">
    <subcellularLocation>
        <location evidence="3">Cytoplasm</location>
    </subcellularLocation>
</comment>
<protein>
    <recommendedName>
        <fullName evidence="5">Oxygen sensor histidine kinase NreB</fullName>
        <ecNumber evidence="4">2.7.13.3</ecNumber>
    </recommendedName>
    <alternativeName>
        <fullName evidence="15">Nitrogen regulation protein B</fullName>
    </alternativeName>
</protein>
<evidence type="ECO:0000256" key="11">
    <source>
        <dbReference type="ARBA" id="ARBA00023004"/>
    </source>
</evidence>
<dbReference type="InterPro" id="IPR005467">
    <property type="entry name" value="His_kinase_dom"/>
</dbReference>
<dbReference type="Gene3D" id="1.20.5.1930">
    <property type="match status" value="1"/>
</dbReference>
<keyword evidence="12" id="KW-0902">Two-component regulatory system</keyword>
<evidence type="ECO:0000313" key="18">
    <source>
        <dbReference type="EMBL" id="SHF05780.1"/>
    </source>
</evidence>
<evidence type="ECO:0000256" key="4">
    <source>
        <dbReference type="ARBA" id="ARBA00012438"/>
    </source>
</evidence>
<dbReference type="GeneID" id="90995293"/>
<keyword evidence="7" id="KW-0963">Cytoplasm</keyword>
<feature type="coiled-coil region" evidence="16">
    <location>
        <begin position="33"/>
        <end position="67"/>
    </location>
</feature>
<dbReference type="GO" id="GO:0051539">
    <property type="term" value="F:4 iron, 4 sulfur cluster binding"/>
    <property type="evidence" value="ECO:0007669"/>
    <property type="project" value="UniProtKB-KW"/>
</dbReference>
<keyword evidence="11" id="KW-0408">Iron</keyword>
<evidence type="ECO:0000256" key="13">
    <source>
        <dbReference type="ARBA" id="ARBA00023014"/>
    </source>
</evidence>
<evidence type="ECO:0000256" key="6">
    <source>
        <dbReference type="ARBA" id="ARBA00022485"/>
    </source>
</evidence>
<dbReference type="PIRSF" id="PIRSF003169">
    <property type="entry name" value="STHK_DegS"/>
    <property type="match status" value="1"/>
</dbReference>
<dbReference type="PRINTS" id="PR00344">
    <property type="entry name" value="BCTRLSENSOR"/>
</dbReference>
<dbReference type="GO" id="GO:0046872">
    <property type="term" value="F:metal ion binding"/>
    <property type="evidence" value="ECO:0007669"/>
    <property type="project" value="UniProtKB-KW"/>
</dbReference>
<dbReference type="InterPro" id="IPR016381">
    <property type="entry name" value="Sig_transdc_His_kinase_DegS"/>
</dbReference>
<name>A0A1M4YJ88_9FIRM</name>
<keyword evidence="10 18" id="KW-0418">Kinase</keyword>
<dbReference type="Pfam" id="PF02518">
    <property type="entry name" value="HATPase_c"/>
    <property type="match status" value="1"/>
</dbReference>
<dbReference type="InterPro" id="IPR036890">
    <property type="entry name" value="HATPase_C_sf"/>
</dbReference>
<dbReference type="InterPro" id="IPR008595">
    <property type="entry name" value="DegS"/>
</dbReference>
<dbReference type="PROSITE" id="PS50109">
    <property type="entry name" value="HIS_KIN"/>
    <property type="match status" value="1"/>
</dbReference>
<comment type="function">
    <text evidence="14">Member of the two-component regulatory system NreB/NreC involved in the control of dissimilatory nitrate/nitrite reduction in response to oxygen. NreB functions as a direct oxygen sensor histidine kinase which is autophosphorylated, in the absence of oxygen, probably at the conserved histidine residue, and transfers its phosphate group probably to a conserved aspartate residue of NreC. NreB/NreC activates the expression of the nitrate (narGHJI) and nitrite (nir) reductase operons, as well as the putative nitrate transporter gene narT.</text>
</comment>
<dbReference type="PANTHER" id="PTHR24421">
    <property type="entry name" value="NITRATE/NITRITE SENSOR PROTEIN NARX-RELATED"/>
    <property type="match status" value="1"/>
</dbReference>
<evidence type="ECO:0000256" key="1">
    <source>
        <dbReference type="ARBA" id="ARBA00000085"/>
    </source>
</evidence>
<keyword evidence="16" id="KW-0175">Coiled coil</keyword>
<dbReference type="GO" id="GO:0000155">
    <property type="term" value="F:phosphorelay sensor kinase activity"/>
    <property type="evidence" value="ECO:0007669"/>
    <property type="project" value="InterPro"/>
</dbReference>
<evidence type="ECO:0000256" key="15">
    <source>
        <dbReference type="ARBA" id="ARBA00030800"/>
    </source>
</evidence>
<dbReference type="Pfam" id="PF07730">
    <property type="entry name" value="HisKA_3"/>
    <property type="match status" value="1"/>
</dbReference>
<evidence type="ECO:0000256" key="8">
    <source>
        <dbReference type="ARBA" id="ARBA00022679"/>
    </source>
</evidence>
<evidence type="ECO:0000256" key="9">
    <source>
        <dbReference type="ARBA" id="ARBA00022723"/>
    </source>
</evidence>
<keyword evidence="8" id="KW-0808">Transferase</keyword>
<dbReference type="PANTHER" id="PTHR24421:SF55">
    <property type="entry name" value="SENSOR HISTIDINE KINASE YDFH"/>
    <property type="match status" value="1"/>
</dbReference>
<dbReference type="EMBL" id="FQTY01000017">
    <property type="protein sequence ID" value="SHF05780.1"/>
    <property type="molecule type" value="Genomic_DNA"/>
</dbReference>
<dbReference type="Proteomes" id="UP000184114">
    <property type="component" value="Unassembled WGS sequence"/>
</dbReference>
<organism evidence="18 19">
    <name type="scientific">Tissierella praeacuta DSM 18095</name>
    <dbReference type="NCBI Taxonomy" id="1123404"/>
    <lineage>
        <taxon>Bacteria</taxon>
        <taxon>Bacillati</taxon>
        <taxon>Bacillota</taxon>
        <taxon>Tissierellia</taxon>
        <taxon>Tissierellales</taxon>
        <taxon>Tissierellaceae</taxon>
        <taxon>Tissierella</taxon>
    </lineage>
</organism>
<comment type="catalytic activity">
    <reaction evidence="1">
        <text>ATP + protein L-histidine = ADP + protein N-phospho-L-histidine.</text>
        <dbReference type="EC" id="2.7.13.3"/>
    </reaction>
</comment>
<evidence type="ECO:0000313" key="19">
    <source>
        <dbReference type="Proteomes" id="UP000184114"/>
    </source>
</evidence>
<dbReference type="SUPFAM" id="SSF55874">
    <property type="entry name" value="ATPase domain of HSP90 chaperone/DNA topoisomerase II/histidine kinase"/>
    <property type="match status" value="1"/>
</dbReference>
<keyword evidence="9" id="KW-0479">Metal-binding</keyword>
<evidence type="ECO:0000256" key="14">
    <source>
        <dbReference type="ARBA" id="ARBA00024827"/>
    </source>
</evidence>
<evidence type="ECO:0000256" key="5">
    <source>
        <dbReference type="ARBA" id="ARBA00017322"/>
    </source>
</evidence>
<dbReference type="CDD" id="cd16917">
    <property type="entry name" value="HATPase_UhpB-NarQ-NarX-like"/>
    <property type="match status" value="1"/>
</dbReference>
<dbReference type="InterPro" id="IPR004358">
    <property type="entry name" value="Sig_transdc_His_kin-like_C"/>
</dbReference>
<dbReference type="AlphaFoldDB" id="A0A1M4YJ88"/>
<feature type="domain" description="Histidine kinase" evidence="17">
    <location>
        <begin position="191"/>
        <end position="384"/>
    </location>
</feature>
<dbReference type="SMART" id="SM00387">
    <property type="entry name" value="HATPase_c"/>
    <property type="match status" value="1"/>
</dbReference>
<dbReference type="GO" id="GO:0016020">
    <property type="term" value="C:membrane"/>
    <property type="evidence" value="ECO:0007669"/>
    <property type="project" value="InterPro"/>
</dbReference>
<dbReference type="STRING" id="1123404.SAMN02745784_02675"/>
<evidence type="ECO:0000256" key="12">
    <source>
        <dbReference type="ARBA" id="ARBA00023012"/>
    </source>
</evidence>
<dbReference type="RefSeq" id="WP_072977170.1">
    <property type="nucleotide sequence ID" value="NZ_FQTY01000017.1"/>
</dbReference>
<dbReference type="InterPro" id="IPR011712">
    <property type="entry name" value="Sig_transdc_His_kin_sub3_dim/P"/>
</dbReference>
<evidence type="ECO:0000256" key="16">
    <source>
        <dbReference type="SAM" id="Coils"/>
    </source>
</evidence>
<keyword evidence="6" id="KW-0004">4Fe-4S</keyword>